<sequence length="234" mass="23592">MPTKLSGQRLERTHSLVDMDTPDSAAAVPTAEVASTPGLRRRLVGAGLIGLAGAALAPSFAARAGASPEQATTTTAPPKRPSDADLELLRFAQTAELAAVALYRTALGGELGDTTRAVLTHLHDAHLAYGQSLAAEIGRTAPGAPDAAIVEANTEAFSGSQSSVVAAALALENVLVATHTELVATLEGIDGTRLIASIVVAESRHAAVLADLGGATELDALLLNDATALVPAEG</sequence>
<dbReference type="EMBL" id="CAEZSR010000119">
    <property type="protein sequence ID" value="CAB4575678.1"/>
    <property type="molecule type" value="Genomic_DNA"/>
</dbReference>
<name>A0A6J6ESF2_9ZZZZ</name>
<reference evidence="2" key="1">
    <citation type="submission" date="2020-05" db="EMBL/GenBank/DDBJ databases">
        <authorList>
            <person name="Chiriac C."/>
            <person name="Salcher M."/>
            <person name="Ghai R."/>
            <person name="Kavagutti S V."/>
        </authorList>
    </citation>
    <scope>NUCLEOTIDE SEQUENCE</scope>
</reference>
<evidence type="ECO:0000256" key="1">
    <source>
        <dbReference type="SAM" id="MobiDB-lite"/>
    </source>
</evidence>
<feature type="region of interest" description="Disordered" evidence="1">
    <location>
        <begin position="1"/>
        <end position="23"/>
    </location>
</feature>
<dbReference type="Pfam" id="PF13668">
    <property type="entry name" value="Ferritin_2"/>
    <property type="match status" value="1"/>
</dbReference>
<dbReference type="InterPro" id="IPR009078">
    <property type="entry name" value="Ferritin-like_SF"/>
</dbReference>
<proteinExistence type="predicted"/>
<organism evidence="2">
    <name type="scientific">freshwater metagenome</name>
    <dbReference type="NCBI Taxonomy" id="449393"/>
    <lineage>
        <taxon>unclassified sequences</taxon>
        <taxon>metagenomes</taxon>
        <taxon>ecological metagenomes</taxon>
    </lineage>
</organism>
<protein>
    <submittedName>
        <fullName evidence="2">Unannotated protein</fullName>
    </submittedName>
</protein>
<evidence type="ECO:0000313" key="2">
    <source>
        <dbReference type="EMBL" id="CAB4575678.1"/>
    </source>
</evidence>
<dbReference type="AlphaFoldDB" id="A0A6J6ESF2"/>
<dbReference type="SUPFAM" id="SSF47240">
    <property type="entry name" value="Ferritin-like"/>
    <property type="match status" value="1"/>
</dbReference>
<accession>A0A6J6ESF2</accession>
<gene>
    <name evidence="2" type="ORF">UFOPK1493_02695</name>
</gene>